<protein>
    <recommendedName>
        <fullName evidence="1">Heterokaryon incompatibility domain-containing protein</fullName>
    </recommendedName>
</protein>
<dbReference type="AlphaFoldDB" id="A0A014QT34"/>
<dbReference type="HOGENOM" id="CLU_311230_0_0_1"/>
<dbReference type="InterPro" id="IPR052895">
    <property type="entry name" value="HetReg/Transcr_Mod"/>
</dbReference>
<comment type="caution">
    <text evidence="2">The sequence shown here is derived from an EMBL/GenBank/DDBJ whole genome shotgun (WGS) entry which is preliminary data.</text>
</comment>
<dbReference type="InterPro" id="IPR010730">
    <property type="entry name" value="HET"/>
</dbReference>
<dbReference type="Pfam" id="PF06985">
    <property type="entry name" value="HET"/>
    <property type="match status" value="1"/>
</dbReference>
<organism evidence="2 3">
    <name type="scientific">Metarhizium robertsii</name>
    <dbReference type="NCBI Taxonomy" id="568076"/>
    <lineage>
        <taxon>Eukaryota</taxon>
        <taxon>Fungi</taxon>
        <taxon>Dikarya</taxon>
        <taxon>Ascomycota</taxon>
        <taxon>Pezizomycotina</taxon>
        <taxon>Sordariomycetes</taxon>
        <taxon>Hypocreomycetidae</taxon>
        <taxon>Hypocreales</taxon>
        <taxon>Clavicipitaceae</taxon>
        <taxon>Metarhizium</taxon>
    </lineage>
</organism>
<gene>
    <name evidence="2" type="ORF">X797_010874</name>
</gene>
<evidence type="ECO:0000313" key="3">
    <source>
        <dbReference type="Proteomes" id="UP000030151"/>
    </source>
</evidence>
<dbReference type="PANTHER" id="PTHR24148:SF64">
    <property type="entry name" value="HETEROKARYON INCOMPATIBILITY DOMAIN-CONTAINING PROTEIN"/>
    <property type="match status" value="1"/>
</dbReference>
<reference evidence="2 3" key="1">
    <citation type="submission" date="2014-02" db="EMBL/GenBank/DDBJ databases">
        <title>The genome sequence of the entomopathogenic fungus Metarhizium robertsii ARSEF 2575.</title>
        <authorList>
            <person name="Giuliano Garisto Donzelli B."/>
            <person name="Roe B.A."/>
            <person name="Macmil S.L."/>
            <person name="Krasnoff S.B."/>
            <person name="Gibson D.M."/>
        </authorList>
    </citation>
    <scope>NUCLEOTIDE SEQUENCE [LARGE SCALE GENOMIC DNA]</scope>
    <source>
        <strain evidence="2 3">ARSEF 2575</strain>
    </source>
</reference>
<proteinExistence type="predicted"/>
<feature type="domain" description="Heterokaryon incompatibility" evidence="1">
    <location>
        <begin position="375"/>
        <end position="520"/>
    </location>
</feature>
<dbReference type="PANTHER" id="PTHR24148">
    <property type="entry name" value="ANKYRIN REPEAT DOMAIN-CONTAINING PROTEIN 39 HOMOLOG-RELATED"/>
    <property type="match status" value="1"/>
</dbReference>
<dbReference type="Pfam" id="PF26639">
    <property type="entry name" value="Het-6_barrel"/>
    <property type="match status" value="1"/>
</dbReference>
<dbReference type="Proteomes" id="UP000030151">
    <property type="component" value="Unassembled WGS sequence"/>
</dbReference>
<dbReference type="eggNOG" id="ENOG502QV31">
    <property type="taxonomic scope" value="Eukaryota"/>
</dbReference>
<dbReference type="EMBL" id="JELW01000056">
    <property type="protein sequence ID" value="EXU96063.1"/>
    <property type="molecule type" value="Genomic_DNA"/>
</dbReference>
<accession>A0A014QT34</accession>
<evidence type="ECO:0000259" key="1">
    <source>
        <dbReference type="Pfam" id="PF06985"/>
    </source>
</evidence>
<sequence length="944" mass="106626">MSRDTIPSNGLVVSPYSSVWALMTCWKDSAQREFGTQRGKLREELEDYYFNVEEYDIESDRPQLSFGTRLSTFLQHDAPNMLLLLYYGGHGINSDDKHCIWIRDPVTDTTSTVTVDWTALHAVFLTSCKSHVLFLLDCCFSASSAQYKDAESTVEAIVASGFESVAPLQGQDSFTTFLRVALQECRKNNERIYAGRLCSRVCASLNLERRILERGGGRRVTPCHITFSNSDHRIMMCPLPKASNYPVTQQFIPQSKGASPTELTEVLDFSSQAEEGQSSACEAKRMMASARSIGLSMGNRPSAGIEYNSTAEDILAETAMKEAAENRNRFYWATQLGNHDFRMLKVLPSGDFDSLVECNIEVWHLKTIIDTSPAYKAVSSRWSDHEKSIGEVILRSGSLVRRQPVLGRVEDILRRIRNTTEPVYVWIGVLCIMNGTEEPAMQNLLPLIFRRANETVIWLGKMRPTRSGDERSLAFDFVPNLCRLESITVLQTPSKIKRHWNGFVDLLRLPYFSRRWVFLEIILSTHPVLYYGDKRINWMDFCDAVILLGSQFEDVESFLLRKTLGYVGFEYDLYVGLFLKDLRALPAYSVVKTSRELFEKEVNGTFYPRTQCSLESLVSMLPALQSTDARDVVNALAPIATDRTYWEQTIAGHEIDSSLDVYQLFVDYCVNKSGSLDIICRPWAPQTETLPSWISRTDALPFVSDKSGRQNGEVFVGYPFRKRYDASRAAILKSKHVAIFGQPSPHGVWHLDGSITVSGFIINQINERTEHAIRMGTLPPDWIRLSGGKRREDGSSCANDNLWRTLVADRGPDGIPAPLWYGQACQYWLDISNGKSIDMRIIKGKQHPTMALEYIKRVRSVIWNRVMFVTKGFSGSRLLGLGPAKAQIGDTICILHGCSVPVLLRQLGTQDIWEIVGECFVYSLMDGEAMSVDNIKATREFVIK</sequence>
<name>A0A014QT34_9HYPO</name>
<evidence type="ECO:0000313" key="2">
    <source>
        <dbReference type="EMBL" id="EXU96063.1"/>
    </source>
</evidence>